<organism evidence="4 5">
    <name type="scientific">Ideonella dechloratans</name>
    <dbReference type="NCBI Taxonomy" id="36863"/>
    <lineage>
        <taxon>Bacteria</taxon>
        <taxon>Pseudomonadati</taxon>
        <taxon>Pseudomonadota</taxon>
        <taxon>Betaproteobacteria</taxon>
        <taxon>Burkholderiales</taxon>
        <taxon>Sphaerotilaceae</taxon>
        <taxon>Ideonella</taxon>
    </lineage>
</organism>
<dbReference type="Proteomes" id="UP000430120">
    <property type="component" value="Unassembled WGS sequence"/>
</dbReference>
<dbReference type="EMBL" id="VZPB01000001">
    <property type="protein sequence ID" value="KAB0585367.1"/>
    <property type="molecule type" value="Genomic_DNA"/>
</dbReference>
<evidence type="ECO:0000259" key="3">
    <source>
        <dbReference type="Pfam" id="PF13660"/>
    </source>
</evidence>
<feature type="compositionally biased region" description="Low complexity" evidence="1">
    <location>
        <begin position="56"/>
        <end position="74"/>
    </location>
</feature>
<proteinExistence type="predicted"/>
<dbReference type="Gene3D" id="3.40.1480.10">
    <property type="entry name" value="MOFRL domain"/>
    <property type="match status" value="1"/>
</dbReference>
<evidence type="ECO:0000313" key="4">
    <source>
        <dbReference type="EMBL" id="KAB0585367.1"/>
    </source>
</evidence>
<dbReference type="OrthoDB" id="9766552at2"/>
<name>A0A643FIL0_IDEDE</name>
<dbReference type="GO" id="GO:0008887">
    <property type="term" value="F:glycerate kinase activity"/>
    <property type="evidence" value="ECO:0007669"/>
    <property type="project" value="InterPro"/>
</dbReference>
<dbReference type="InterPro" id="IPR037035">
    <property type="entry name" value="GK-like_C_sf"/>
</dbReference>
<dbReference type="InterPro" id="IPR007835">
    <property type="entry name" value="MOFRL"/>
</dbReference>
<feature type="domain" description="MOFRL-associated" evidence="3">
    <location>
        <begin position="154"/>
        <end position="381"/>
    </location>
</feature>
<dbReference type="Pfam" id="PF05161">
    <property type="entry name" value="MOFRL"/>
    <property type="match status" value="1"/>
</dbReference>
<dbReference type="Gene3D" id="3.40.50.10180">
    <property type="entry name" value="Glycerate kinase, MOFRL-like N-terminal domain"/>
    <property type="match status" value="1"/>
</dbReference>
<dbReference type="PANTHER" id="PTHR12227">
    <property type="entry name" value="GLYCERATE KINASE"/>
    <property type="match status" value="1"/>
</dbReference>
<comment type="caution">
    <text evidence="4">The sequence shown here is derived from an EMBL/GenBank/DDBJ whole genome shotgun (WGS) entry which is preliminary data.</text>
</comment>
<dbReference type="InterPro" id="IPR039760">
    <property type="entry name" value="MOFRL_protein"/>
</dbReference>
<dbReference type="GO" id="GO:0005737">
    <property type="term" value="C:cytoplasm"/>
    <property type="evidence" value="ECO:0007669"/>
    <property type="project" value="TreeGrafter"/>
</dbReference>
<keyword evidence="4" id="KW-0808">Transferase</keyword>
<keyword evidence="5" id="KW-1185">Reference proteome</keyword>
<dbReference type="SUPFAM" id="SSF82544">
    <property type="entry name" value="GckA/TtuD-like"/>
    <property type="match status" value="1"/>
</dbReference>
<feature type="compositionally biased region" description="Gly residues" evidence="1">
    <location>
        <begin position="42"/>
        <end position="55"/>
    </location>
</feature>
<feature type="domain" description="MOFRL" evidence="2">
    <location>
        <begin position="461"/>
        <end position="572"/>
    </location>
</feature>
<dbReference type="AlphaFoldDB" id="A0A643FIL0"/>
<feature type="region of interest" description="Disordered" evidence="1">
    <location>
        <begin position="39"/>
        <end position="78"/>
    </location>
</feature>
<dbReference type="Pfam" id="PF13660">
    <property type="entry name" value="DUF4147"/>
    <property type="match status" value="1"/>
</dbReference>
<accession>A0A643FIL0</accession>
<evidence type="ECO:0000313" key="5">
    <source>
        <dbReference type="Proteomes" id="UP000430120"/>
    </source>
</evidence>
<keyword evidence="4" id="KW-0418">Kinase</keyword>
<gene>
    <name evidence="4" type="ORF">F7Q92_00260</name>
</gene>
<dbReference type="PANTHER" id="PTHR12227:SF0">
    <property type="entry name" value="GLYCERATE KINASE"/>
    <property type="match status" value="1"/>
</dbReference>
<dbReference type="InterPro" id="IPR038614">
    <property type="entry name" value="GK_N_sf"/>
</dbReference>
<evidence type="ECO:0000259" key="2">
    <source>
        <dbReference type="Pfam" id="PF05161"/>
    </source>
</evidence>
<protein>
    <submittedName>
        <fullName evidence="4">Glycerate kinase</fullName>
    </submittedName>
</protein>
<sequence length="579" mass="59061">MPRVSLSWSSQLCCPRSAGSARVLGRALRVVGVGRVPPRPTGVGGVSSGGSGRAGAGPARASHRAPAAARVPPVWRQRGSGNNIGRAKGCGCYRRCRAGPPGDCHLCVPLCHALAFLPATPLQRAARPAASPCALPGPEVAVSDWTDAGARALLRELYDEAVRVARPEAMLAAHLPAPPEGGRTLVLGAGKAGGAMVAALEAAWPADAPLSGLVVTRYGHMPPGWAERPHRVELVEAAHPVPDAAGQRAAERMLALTRGLTERDLVICLISGGGSALLSLPMPGLTLADKQAVNRALLASGAPIGAMNTVRKHLSAIKGGRLAAACAPARVLSLLISDVPGDEPSVIASGPTVPDPGTCAEALALLERHGIALPAVALEALRSGAWETPKPGDVCFARAEARVIAAPRQSLEAAAALARQRGLAVHVLSDEIEGESSEVGRVHAALARACRRHGQPFASPCLILSGGETTVTLPPPGRGQAPGRGGRATEFLLGAALALQGEPGIWALAGDTDGIDGVEDNAGAWVTPDTLARAAAAGVSAAEHLQRHDAYGFFGALGDLLVTGPTMTNVNDFRALLVV</sequence>
<evidence type="ECO:0000256" key="1">
    <source>
        <dbReference type="SAM" id="MobiDB-lite"/>
    </source>
</evidence>
<dbReference type="InterPro" id="IPR025286">
    <property type="entry name" value="MOFRL_assoc_dom"/>
</dbReference>
<reference evidence="4 5" key="1">
    <citation type="submission" date="2019-09" db="EMBL/GenBank/DDBJ databases">
        <title>Draft genome sequences of 48 bacterial type strains from the CCUG.</title>
        <authorList>
            <person name="Tunovic T."/>
            <person name="Pineiro-Iglesias B."/>
            <person name="Unosson C."/>
            <person name="Inganas E."/>
            <person name="Ohlen M."/>
            <person name="Cardew S."/>
            <person name="Jensie-Markopoulos S."/>
            <person name="Salva-Serra F."/>
            <person name="Jaen-Luchoro D."/>
            <person name="Karlsson R."/>
            <person name="Svensson-Stadler L."/>
            <person name="Chun J."/>
            <person name="Moore E."/>
        </authorList>
    </citation>
    <scope>NUCLEOTIDE SEQUENCE [LARGE SCALE GENOMIC DNA]</scope>
    <source>
        <strain evidence="4 5">CCUG 30977</strain>
    </source>
</reference>